<dbReference type="STRING" id="1914963.AWW67_05425"/>
<name>A0A150Y0Q6_9BACT</name>
<proteinExistence type="predicted"/>
<evidence type="ECO:0000313" key="1">
    <source>
        <dbReference type="EMBL" id="KYG84551.1"/>
    </source>
</evidence>
<comment type="caution">
    <text evidence="1">The sequence shown here is derived from an EMBL/GenBank/DDBJ whole genome shotgun (WGS) entry which is preliminary data.</text>
</comment>
<sequence length="211" mass="24179">MNFYCFSGLGADKSVFQFLEIEGVKFHYVDWIEPLNNESLEDYSRRLIGNLKLRTPYSFIGVSFGGMIALEASKITNPINVFLVSSAQSSLEIPIIFRLLERTKLYKIIPDRLFRTPNRFTNYLFGASRLEEKKILDNIIRNIDVKFLKWAFGAIVNWVPKENKKAIRIHGTKDRIIPLRVQNISLRISGGSHLLIVRNANEVSGFISALL</sequence>
<dbReference type="Gene3D" id="3.40.50.1820">
    <property type="entry name" value="alpha/beta hydrolase"/>
    <property type="match status" value="1"/>
</dbReference>
<dbReference type="Proteomes" id="UP000075663">
    <property type="component" value="Unassembled WGS sequence"/>
</dbReference>
<organism evidence="1 2">
    <name type="scientific">Roseivirga seohaensis</name>
    <dbReference type="NCBI Taxonomy" id="1914963"/>
    <lineage>
        <taxon>Bacteria</taxon>
        <taxon>Pseudomonadati</taxon>
        <taxon>Bacteroidota</taxon>
        <taxon>Cytophagia</taxon>
        <taxon>Cytophagales</taxon>
        <taxon>Roseivirgaceae</taxon>
        <taxon>Roseivirga</taxon>
    </lineage>
</organism>
<accession>A0A150Y0Q6</accession>
<dbReference type="EMBL" id="LRPB01000023">
    <property type="protein sequence ID" value="KYG84551.1"/>
    <property type="molecule type" value="Genomic_DNA"/>
</dbReference>
<reference evidence="1 2" key="1">
    <citation type="submission" date="2016-01" db="EMBL/GenBank/DDBJ databases">
        <title>Genome sequencing of Roseivirga seohaensis SW-152.</title>
        <authorList>
            <person name="Selvaratnam C."/>
            <person name="Thevarajoo S."/>
            <person name="Goh K.M."/>
            <person name="Ee R."/>
            <person name="Chan K.-G."/>
            <person name="Chong C.S."/>
        </authorList>
    </citation>
    <scope>NUCLEOTIDE SEQUENCE [LARGE SCALE GENOMIC DNA]</scope>
    <source>
        <strain evidence="1 2">SW-152</strain>
    </source>
</reference>
<dbReference type="SUPFAM" id="SSF53474">
    <property type="entry name" value="alpha/beta-Hydrolases"/>
    <property type="match status" value="1"/>
</dbReference>
<dbReference type="AlphaFoldDB" id="A0A150Y0Q6"/>
<dbReference type="RefSeq" id="WP_062301475.1">
    <property type="nucleotide sequence ID" value="NZ_LRPB01000023.1"/>
</dbReference>
<gene>
    <name evidence="1" type="ORF">AWW67_05425</name>
</gene>
<evidence type="ECO:0008006" key="3">
    <source>
        <dbReference type="Google" id="ProtNLM"/>
    </source>
</evidence>
<evidence type="ECO:0000313" key="2">
    <source>
        <dbReference type="Proteomes" id="UP000075663"/>
    </source>
</evidence>
<dbReference type="InterPro" id="IPR029058">
    <property type="entry name" value="AB_hydrolase_fold"/>
</dbReference>
<protein>
    <recommendedName>
        <fullName evidence="3">AB hydrolase-1 domain-containing protein</fullName>
    </recommendedName>
</protein>